<organism evidence="1 2">
    <name type="scientific">Methanohalophilus portucalensis FDF-1</name>
    <dbReference type="NCBI Taxonomy" id="523843"/>
    <lineage>
        <taxon>Archaea</taxon>
        <taxon>Methanobacteriati</taxon>
        <taxon>Methanobacteriota</taxon>
        <taxon>Stenosarchaea group</taxon>
        <taxon>Methanomicrobia</taxon>
        <taxon>Methanosarcinales</taxon>
        <taxon>Methanosarcinaceae</taxon>
        <taxon>Methanohalophilus</taxon>
    </lineage>
</organism>
<evidence type="ECO:0000313" key="2">
    <source>
        <dbReference type="Proteomes" id="UP000193969"/>
    </source>
</evidence>
<keyword evidence="2" id="KW-1185">Reference proteome</keyword>
<sequence>MIEEPIVTMFKYYSVSKYIIHIVGEKRNFNTPILLIKKGLAVIITAVFASHTEYRKSRELEIPREQELNWFW</sequence>
<protein>
    <submittedName>
        <fullName evidence="1">Uncharacterized protein</fullName>
    </submittedName>
</protein>
<gene>
    <name evidence="1" type="ORF">SAMN06264941_2080</name>
</gene>
<reference evidence="2" key="1">
    <citation type="submission" date="2017-04" db="EMBL/GenBank/DDBJ databases">
        <authorList>
            <person name="Varghese N."/>
            <person name="Submissions S."/>
        </authorList>
    </citation>
    <scope>NUCLEOTIDE SEQUENCE [LARGE SCALE GENOMIC DNA]</scope>
    <source>
        <strain evidence="2">FDF-1</strain>
    </source>
</reference>
<name>A0A1X7P2G5_9EURY</name>
<evidence type="ECO:0000313" key="1">
    <source>
        <dbReference type="EMBL" id="SMH44464.1"/>
    </source>
</evidence>
<dbReference type="AlphaFoldDB" id="A0A1X7P2G5"/>
<accession>A0A1X7P2G5</accession>
<dbReference type="EMBL" id="FXBN01000004">
    <property type="protein sequence ID" value="SMH44464.1"/>
    <property type="molecule type" value="Genomic_DNA"/>
</dbReference>
<proteinExistence type="predicted"/>
<dbReference type="Proteomes" id="UP000193969">
    <property type="component" value="Unassembled WGS sequence"/>
</dbReference>